<dbReference type="Proteomes" id="UP000053989">
    <property type="component" value="Unassembled WGS sequence"/>
</dbReference>
<accession>A0A0C3CZ85</accession>
<proteinExistence type="predicted"/>
<reference evidence="1 2" key="1">
    <citation type="submission" date="2014-04" db="EMBL/GenBank/DDBJ databases">
        <authorList>
            <consortium name="DOE Joint Genome Institute"/>
            <person name="Kuo A."/>
            <person name="Kohler A."/>
            <person name="Nagy L.G."/>
            <person name="Floudas D."/>
            <person name="Copeland A."/>
            <person name="Barry K.W."/>
            <person name="Cichocki N."/>
            <person name="Veneault-Fourrey C."/>
            <person name="LaButti K."/>
            <person name="Lindquist E.A."/>
            <person name="Lipzen A."/>
            <person name="Lundell T."/>
            <person name="Morin E."/>
            <person name="Murat C."/>
            <person name="Sun H."/>
            <person name="Tunlid A."/>
            <person name="Henrissat B."/>
            <person name="Grigoriev I.V."/>
            <person name="Hibbett D.S."/>
            <person name="Martin F."/>
            <person name="Nordberg H.P."/>
            <person name="Cantor M.N."/>
            <person name="Hua S.X."/>
        </authorList>
    </citation>
    <scope>NUCLEOTIDE SEQUENCE [LARGE SCALE GENOMIC DNA]</scope>
    <source>
        <strain evidence="1 2">Foug A</strain>
    </source>
</reference>
<dbReference type="OrthoDB" id="2678672at2759"/>
<name>A0A0C3CZ85_9AGAM</name>
<dbReference type="InParanoid" id="A0A0C3CZ85"/>
<gene>
    <name evidence="1" type="ORF">SCLCIDRAFT_137996</name>
</gene>
<evidence type="ECO:0000313" key="1">
    <source>
        <dbReference type="EMBL" id="KIM53875.1"/>
    </source>
</evidence>
<evidence type="ECO:0000313" key="2">
    <source>
        <dbReference type="Proteomes" id="UP000053989"/>
    </source>
</evidence>
<organism evidence="1 2">
    <name type="scientific">Scleroderma citrinum Foug A</name>
    <dbReference type="NCBI Taxonomy" id="1036808"/>
    <lineage>
        <taxon>Eukaryota</taxon>
        <taxon>Fungi</taxon>
        <taxon>Dikarya</taxon>
        <taxon>Basidiomycota</taxon>
        <taxon>Agaricomycotina</taxon>
        <taxon>Agaricomycetes</taxon>
        <taxon>Agaricomycetidae</taxon>
        <taxon>Boletales</taxon>
        <taxon>Sclerodermatineae</taxon>
        <taxon>Sclerodermataceae</taxon>
        <taxon>Scleroderma</taxon>
    </lineage>
</organism>
<feature type="non-terminal residue" evidence="1">
    <location>
        <position position="1"/>
    </location>
</feature>
<dbReference type="EMBL" id="KN822168">
    <property type="protein sequence ID" value="KIM53875.1"/>
    <property type="molecule type" value="Genomic_DNA"/>
</dbReference>
<keyword evidence="2" id="KW-1185">Reference proteome</keyword>
<dbReference type="AlphaFoldDB" id="A0A0C3CZ85"/>
<sequence>SWKILFIIFWNVVGELQRPKYIMRGSKDPLCMVNAAFWVGHGHDTFHSSPLRIHTLLYPHRRSIFVKSLQPFNLSTSCEISGSG</sequence>
<dbReference type="HOGENOM" id="CLU_193398_0_0_1"/>
<protein>
    <submittedName>
        <fullName evidence="1">Uncharacterized protein</fullName>
    </submittedName>
</protein>
<reference evidence="2" key="2">
    <citation type="submission" date="2015-01" db="EMBL/GenBank/DDBJ databases">
        <title>Evolutionary Origins and Diversification of the Mycorrhizal Mutualists.</title>
        <authorList>
            <consortium name="DOE Joint Genome Institute"/>
            <consortium name="Mycorrhizal Genomics Consortium"/>
            <person name="Kohler A."/>
            <person name="Kuo A."/>
            <person name="Nagy L.G."/>
            <person name="Floudas D."/>
            <person name="Copeland A."/>
            <person name="Barry K.W."/>
            <person name="Cichocki N."/>
            <person name="Veneault-Fourrey C."/>
            <person name="LaButti K."/>
            <person name="Lindquist E.A."/>
            <person name="Lipzen A."/>
            <person name="Lundell T."/>
            <person name="Morin E."/>
            <person name="Murat C."/>
            <person name="Riley R."/>
            <person name="Ohm R."/>
            <person name="Sun H."/>
            <person name="Tunlid A."/>
            <person name="Henrissat B."/>
            <person name="Grigoriev I.V."/>
            <person name="Hibbett D.S."/>
            <person name="Martin F."/>
        </authorList>
    </citation>
    <scope>NUCLEOTIDE SEQUENCE [LARGE SCALE GENOMIC DNA]</scope>
    <source>
        <strain evidence="2">Foug A</strain>
    </source>
</reference>